<feature type="transmembrane region" description="Helical" evidence="6">
    <location>
        <begin position="269"/>
        <end position="290"/>
    </location>
</feature>
<evidence type="ECO:0000256" key="5">
    <source>
        <dbReference type="ARBA" id="ARBA00023136"/>
    </source>
</evidence>
<evidence type="ECO:0000259" key="7">
    <source>
        <dbReference type="PROSITE" id="PS50850"/>
    </source>
</evidence>
<accession>A0A7V7TYW7</accession>
<gene>
    <name evidence="8" type="ORF">F6X38_16690</name>
</gene>
<proteinExistence type="predicted"/>
<reference evidence="8 9" key="1">
    <citation type="submission" date="2019-09" db="EMBL/GenBank/DDBJ databases">
        <title>YIM 132180 draft genome.</title>
        <authorList>
            <person name="Zhang K."/>
        </authorList>
    </citation>
    <scope>NUCLEOTIDE SEQUENCE [LARGE SCALE GENOMIC DNA]</scope>
    <source>
        <strain evidence="8 9">YIM 132180</strain>
    </source>
</reference>
<feature type="transmembrane region" description="Helical" evidence="6">
    <location>
        <begin position="70"/>
        <end position="91"/>
    </location>
</feature>
<feature type="transmembrane region" description="Helical" evidence="6">
    <location>
        <begin position="197"/>
        <end position="216"/>
    </location>
</feature>
<evidence type="ECO:0000313" key="9">
    <source>
        <dbReference type="Proteomes" id="UP000432089"/>
    </source>
</evidence>
<evidence type="ECO:0000256" key="2">
    <source>
        <dbReference type="ARBA" id="ARBA00022475"/>
    </source>
</evidence>
<keyword evidence="3 6" id="KW-0812">Transmembrane</keyword>
<dbReference type="Gene3D" id="1.20.1250.20">
    <property type="entry name" value="MFS general substrate transporter like domains"/>
    <property type="match status" value="1"/>
</dbReference>
<dbReference type="Pfam" id="PF07690">
    <property type="entry name" value="MFS_1"/>
    <property type="match status" value="1"/>
</dbReference>
<dbReference type="InterPro" id="IPR011701">
    <property type="entry name" value="MFS"/>
</dbReference>
<dbReference type="SUPFAM" id="SSF103473">
    <property type="entry name" value="MFS general substrate transporter"/>
    <property type="match status" value="1"/>
</dbReference>
<dbReference type="PANTHER" id="PTHR43124:SF5">
    <property type="entry name" value="PURINE RIBONUCLEOSIDE EFFLUX PUMP NEPI"/>
    <property type="match status" value="1"/>
</dbReference>
<dbReference type="GO" id="GO:0005886">
    <property type="term" value="C:plasma membrane"/>
    <property type="evidence" value="ECO:0007669"/>
    <property type="project" value="UniProtKB-SubCell"/>
</dbReference>
<feature type="transmembrane region" description="Helical" evidence="6">
    <location>
        <begin position="111"/>
        <end position="130"/>
    </location>
</feature>
<feature type="transmembrane region" description="Helical" evidence="6">
    <location>
        <begin position="163"/>
        <end position="185"/>
    </location>
</feature>
<keyword evidence="9" id="KW-1185">Reference proteome</keyword>
<feature type="transmembrane region" description="Helical" evidence="6">
    <location>
        <begin position="137"/>
        <end position="157"/>
    </location>
</feature>
<evidence type="ECO:0000256" key="6">
    <source>
        <dbReference type="SAM" id="Phobius"/>
    </source>
</evidence>
<comment type="subcellular location">
    <subcellularLocation>
        <location evidence="1">Cell membrane</location>
        <topology evidence="1">Multi-pass membrane protein</topology>
    </subcellularLocation>
</comment>
<dbReference type="PROSITE" id="PS50850">
    <property type="entry name" value="MFS"/>
    <property type="match status" value="1"/>
</dbReference>
<keyword evidence="5 6" id="KW-0472">Membrane</keyword>
<dbReference type="GO" id="GO:0022857">
    <property type="term" value="F:transmembrane transporter activity"/>
    <property type="evidence" value="ECO:0007669"/>
    <property type="project" value="InterPro"/>
</dbReference>
<organism evidence="8 9">
    <name type="scientific">Plantimonas leprariae</name>
    <dbReference type="NCBI Taxonomy" id="2615207"/>
    <lineage>
        <taxon>Bacteria</taxon>
        <taxon>Pseudomonadati</taxon>
        <taxon>Pseudomonadota</taxon>
        <taxon>Alphaproteobacteria</taxon>
        <taxon>Hyphomicrobiales</taxon>
        <taxon>Aurantimonadaceae</taxon>
        <taxon>Plantimonas</taxon>
    </lineage>
</organism>
<comment type="caution">
    <text evidence="8">The sequence shown here is derived from an EMBL/GenBank/DDBJ whole genome shotgun (WGS) entry which is preliminary data.</text>
</comment>
<feature type="transmembrane region" description="Helical" evidence="6">
    <location>
        <begin position="222"/>
        <end position="241"/>
    </location>
</feature>
<evidence type="ECO:0000256" key="4">
    <source>
        <dbReference type="ARBA" id="ARBA00022989"/>
    </source>
</evidence>
<evidence type="ECO:0000313" key="8">
    <source>
        <dbReference type="EMBL" id="KAB0678063.1"/>
    </source>
</evidence>
<keyword evidence="2" id="KW-1003">Cell membrane</keyword>
<feature type="transmembrane region" description="Helical" evidence="6">
    <location>
        <begin position="358"/>
        <end position="380"/>
    </location>
</feature>
<feature type="transmembrane region" description="Helical" evidence="6">
    <location>
        <begin position="302"/>
        <end position="321"/>
    </location>
</feature>
<feature type="transmembrane region" description="Helical" evidence="6">
    <location>
        <begin position="423"/>
        <end position="445"/>
    </location>
</feature>
<dbReference type="InterPro" id="IPR050189">
    <property type="entry name" value="MFS_Efflux_Transporters"/>
</dbReference>
<dbReference type="RefSeq" id="WP_150971583.1">
    <property type="nucleotide sequence ID" value="NZ_VZDO01000014.1"/>
</dbReference>
<sequence>MAVSGSAGESSGKSEETSSISAFTAWILQADKAIFALPTTGVANVTDCACSSEGASYASIEGSEAGRANWPAVASLSFGVFGLVTAEFLPASLLTPMALDLGVSDGAAGQAVTATAVVAAIAGPAVVIGTGRIDRRFVVWALSALLVASNLVAALSTNVAMLLVARMGLGIALGGFWSLAAALALRLVPAPLLPRAMALIFTGVSIATVCAAPLGAYLSSLWGWRLTFAAAAGCGVLALLAQLLSMPKLPPAAAPGLGSFAAVLKRPTILLGLVTVLLVVSAHFAGFTYMRPFLERVSRLDVAGLSLALLAFGVGGFFGNIAGGALSERSGSLAVGIASLLIAVAAAALFVAGASEALAYAATAAWGFAFGAFPVSISAWNTKAAADHAESAGALLLVAFQIAIAAGAVIGGVLVDAAGPSTVIGYAAIAAAAGSMLILGLAPIVRRNRG</sequence>
<feature type="transmembrane region" description="Helical" evidence="6">
    <location>
        <begin position="333"/>
        <end position="352"/>
    </location>
</feature>
<name>A0A7V7TYW7_9HYPH</name>
<dbReference type="InterPro" id="IPR036259">
    <property type="entry name" value="MFS_trans_sf"/>
</dbReference>
<protein>
    <submittedName>
        <fullName evidence="8">MFS transporter</fullName>
    </submittedName>
</protein>
<dbReference type="AlphaFoldDB" id="A0A7V7TYW7"/>
<dbReference type="CDD" id="cd17324">
    <property type="entry name" value="MFS_NepI_like"/>
    <property type="match status" value="1"/>
</dbReference>
<dbReference type="InterPro" id="IPR020846">
    <property type="entry name" value="MFS_dom"/>
</dbReference>
<dbReference type="PANTHER" id="PTHR43124">
    <property type="entry name" value="PURINE EFFLUX PUMP PBUE"/>
    <property type="match status" value="1"/>
</dbReference>
<dbReference type="Proteomes" id="UP000432089">
    <property type="component" value="Unassembled WGS sequence"/>
</dbReference>
<dbReference type="EMBL" id="VZDO01000014">
    <property type="protein sequence ID" value="KAB0678063.1"/>
    <property type="molecule type" value="Genomic_DNA"/>
</dbReference>
<evidence type="ECO:0000256" key="3">
    <source>
        <dbReference type="ARBA" id="ARBA00022692"/>
    </source>
</evidence>
<feature type="domain" description="Major facilitator superfamily (MFS) profile" evidence="7">
    <location>
        <begin position="72"/>
        <end position="446"/>
    </location>
</feature>
<evidence type="ECO:0000256" key="1">
    <source>
        <dbReference type="ARBA" id="ARBA00004651"/>
    </source>
</evidence>
<keyword evidence="4 6" id="KW-1133">Transmembrane helix</keyword>
<feature type="transmembrane region" description="Helical" evidence="6">
    <location>
        <begin position="392"/>
        <end position="417"/>
    </location>
</feature>